<evidence type="ECO:0000313" key="1">
    <source>
        <dbReference type="EMBL" id="GAA2050204.1"/>
    </source>
</evidence>
<protein>
    <recommendedName>
        <fullName evidence="3">Secreted protein</fullName>
    </recommendedName>
</protein>
<dbReference type="EMBL" id="BAAANQ010000003">
    <property type="protein sequence ID" value="GAA2050204.1"/>
    <property type="molecule type" value="Genomic_DNA"/>
</dbReference>
<keyword evidence="2" id="KW-1185">Reference proteome</keyword>
<dbReference type="RefSeq" id="WP_346070333.1">
    <property type="nucleotide sequence ID" value="NZ_BAAANQ010000003.1"/>
</dbReference>
<evidence type="ECO:0008006" key="3">
    <source>
        <dbReference type="Google" id="ProtNLM"/>
    </source>
</evidence>
<organism evidence="1 2">
    <name type="scientific">Streptomyces cheonanensis</name>
    <dbReference type="NCBI Taxonomy" id="312720"/>
    <lineage>
        <taxon>Bacteria</taxon>
        <taxon>Bacillati</taxon>
        <taxon>Actinomycetota</taxon>
        <taxon>Actinomycetes</taxon>
        <taxon>Kitasatosporales</taxon>
        <taxon>Streptomycetaceae</taxon>
        <taxon>Streptomyces</taxon>
    </lineage>
</organism>
<dbReference type="Proteomes" id="UP001403094">
    <property type="component" value="Unassembled WGS sequence"/>
</dbReference>
<name>A0ABN2V351_9ACTN</name>
<gene>
    <name evidence="1" type="ORF">GCM10009757_21910</name>
</gene>
<evidence type="ECO:0000313" key="2">
    <source>
        <dbReference type="Proteomes" id="UP001403094"/>
    </source>
</evidence>
<proteinExistence type="predicted"/>
<comment type="caution">
    <text evidence="1">The sequence shown here is derived from an EMBL/GenBank/DDBJ whole genome shotgun (WGS) entry which is preliminary data.</text>
</comment>
<sequence>MAFLFFVFAQAAVTRSGGQSAADASALAAARESRDHLYEMFRDAVLDGEDLADILEGVDFRTDAACADAAPRLAGQNNARVISCAPDRARIGYTVEVETLDTVGESFIPGTENQTATATATAVVAARCETRSEDEERIELDCDDRNWAFDPREDGELPEARDLFQVYLDD</sequence>
<accession>A0ABN2V351</accession>
<reference evidence="1 2" key="1">
    <citation type="journal article" date="2019" name="Int. J. Syst. Evol. Microbiol.">
        <title>The Global Catalogue of Microorganisms (GCM) 10K type strain sequencing project: providing services to taxonomists for standard genome sequencing and annotation.</title>
        <authorList>
            <consortium name="The Broad Institute Genomics Platform"/>
            <consortium name="The Broad Institute Genome Sequencing Center for Infectious Disease"/>
            <person name="Wu L."/>
            <person name="Ma J."/>
        </authorList>
    </citation>
    <scope>NUCLEOTIDE SEQUENCE [LARGE SCALE GENOMIC DNA]</scope>
    <source>
        <strain evidence="1 2">JCM 14549</strain>
    </source>
</reference>